<feature type="compositionally biased region" description="Polar residues" evidence="1">
    <location>
        <begin position="86"/>
        <end position="96"/>
    </location>
</feature>
<evidence type="ECO:0000313" key="3">
    <source>
        <dbReference type="Proteomes" id="UP000316621"/>
    </source>
</evidence>
<feature type="compositionally biased region" description="Polar residues" evidence="1">
    <location>
        <begin position="240"/>
        <end position="250"/>
    </location>
</feature>
<dbReference type="Gramene" id="RZC53383">
    <property type="protein sequence ID" value="RZC53383"/>
    <property type="gene ID" value="C5167_012240"/>
</dbReference>
<dbReference type="EMBL" id="CM010717">
    <property type="protein sequence ID" value="RZC53383.1"/>
    <property type="molecule type" value="Genomic_DNA"/>
</dbReference>
<keyword evidence="3" id="KW-1185">Reference proteome</keyword>
<feature type="compositionally biased region" description="Polar residues" evidence="1">
    <location>
        <begin position="184"/>
        <end position="196"/>
    </location>
</feature>
<feature type="compositionally biased region" description="Basic residues" evidence="1">
    <location>
        <begin position="285"/>
        <end position="298"/>
    </location>
</feature>
<gene>
    <name evidence="2" type="ORF">C5167_012240</name>
</gene>
<evidence type="ECO:0000256" key="1">
    <source>
        <dbReference type="SAM" id="MobiDB-lite"/>
    </source>
</evidence>
<proteinExistence type="predicted"/>
<protein>
    <recommendedName>
        <fullName evidence="4">Hydroxyproline-rich glycoprotein family protein</fullName>
    </recommendedName>
</protein>
<dbReference type="OrthoDB" id="1932806at2759"/>
<name>A0A4Y7IWW3_PAPSO</name>
<evidence type="ECO:0000313" key="2">
    <source>
        <dbReference type="EMBL" id="RZC53383.1"/>
    </source>
</evidence>
<accession>A0A4Y7IWW3</accession>
<dbReference type="AlphaFoldDB" id="A0A4Y7IWW3"/>
<feature type="compositionally biased region" description="Gly residues" evidence="1">
    <location>
        <begin position="266"/>
        <end position="284"/>
    </location>
</feature>
<dbReference type="PANTHER" id="PTHR47911:SF1">
    <property type="entry name" value="OS06G0664400 PROTEIN"/>
    <property type="match status" value="1"/>
</dbReference>
<feature type="compositionally biased region" description="Gly residues" evidence="1">
    <location>
        <begin position="32"/>
        <end position="43"/>
    </location>
</feature>
<organism evidence="2 3">
    <name type="scientific">Papaver somniferum</name>
    <name type="common">Opium poppy</name>
    <dbReference type="NCBI Taxonomy" id="3469"/>
    <lineage>
        <taxon>Eukaryota</taxon>
        <taxon>Viridiplantae</taxon>
        <taxon>Streptophyta</taxon>
        <taxon>Embryophyta</taxon>
        <taxon>Tracheophyta</taxon>
        <taxon>Spermatophyta</taxon>
        <taxon>Magnoliopsida</taxon>
        <taxon>Ranunculales</taxon>
        <taxon>Papaveraceae</taxon>
        <taxon>Papaveroideae</taxon>
        <taxon>Papaver</taxon>
    </lineage>
</organism>
<evidence type="ECO:0008006" key="4">
    <source>
        <dbReference type="Google" id="ProtNLM"/>
    </source>
</evidence>
<feature type="compositionally biased region" description="Low complexity" evidence="1">
    <location>
        <begin position="111"/>
        <end position="170"/>
    </location>
</feature>
<sequence length="505" mass="54683">MSTVRGSLGRLAIGSSSNCNYLYSAFSTFSGGGRGRGGGGFGGPNPQLGGAGKSEPLDGDDNGGGEFNNVPSGLGHGRGKPIIPAANSQVPPTFSSWMPGVNPPSVGRGKPIQQQAPPQEQLQSAQPLPRFSQQQQQQAPQQEPLQSAKPLPRLSQQQQQQAPPKSSLSQDESRSFPPIKPISFTRQDSSELNQNALPGAGRGKTIKMSGNEERPQEQNRHIRPPRQPAGDSREGKFESQQRPNRASTPKLSHEDATKRAVEILSRGGGGGPAGSEGGRGFRGGRGGRGRGRGGRGGRGRGGFGDEEEEDIDSALVLGDNADGEKLASKLGPDKMNQLAEGFEEICTRVLPSQMDEAYMDALHRNNLIEFEPEYLMGDFSSNPDIDEKPPVPIREKLEKVKPFLMAYEGIQSQEEWEKIVEETMEKVPQMEKLIDMYSGSDVVTAKEQKQELERIAAILPEKAPSSVKRFAGNAALTLQNNPGWGFEKKRQFMNMLGREVSKSYK</sequence>
<dbReference type="OMA" id="RNEHIRR"/>
<dbReference type="PANTHER" id="PTHR47911">
    <property type="entry name" value="HYDROXYPROLINE-RICH GLYCOPROTEIN-LIKE"/>
    <property type="match status" value="1"/>
</dbReference>
<feature type="compositionally biased region" description="Basic and acidic residues" evidence="1">
    <location>
        <begin position="251"/>
        <end position="261"/>
    </location>
</feature>
<feature type="compositionally biased region" description="Basic and acidic residues" evidence="1">
    <location>
        <begin position="210"/>
        <end position="220"/>
    </location>
</feature>
<reference evidence="2 3" key="1">
    <citation type="journal article" date="2018" name="Science">
        <title>The opium poppy genome and morphinan production.</title>
        <authorList>
            <person name="Guo L."/>
            <person name="Winzer T."/>
            <person name="Yang X."/>
            <person name="Li Y."/>
            <person name="Ning Z."/>
            <person name="He Z."/>
            <person name="Teodor R."/>
            <person name="Lu Y."/>
            <person name="Bowser T.A."/>
            <person name="Graham I.A."/>
            <person name="Ye K."/>
        </authorList>
    </citation>
    <scope>NUCLEOTIDE SEQUENCE [LARGE SCALE GENOMIC DNA]</scope>
    <source>
        <strain evidence="3">cv. HN1</strain>
        <tissue evidence="2">Leaves</tissue>
    </source>
</reference>
<dbReference type="Proteomes" id="UP000316621">
    <property type="component" value="Chromosome 3"/>
</dbReference>
<feature type="region of interest" description="Disordered" evidence="1">
    <location>
        <begin position="32"/>
        <end position="308"/>
    </location>
</feature>